<dbReference type="Proteomes" id="UP000520156">
    <property type="component" value="Unassembled WGS sequence"/>
</dbReference>
<name>A0A7X1KDT1_9SPHN</name>
<evidence type="ECO:0000313" key="2">
    <source>
        <dbReference type="Proteomes" id="UP000520156"/>
    </source>
</evidence>
<organism evidence="1 2">
    <name type="scientific">Novosphingobium aerophilum</name>
    <dbReference type="NCBI Taxonomy" id="2839843"/>
    <lineage>
        <taxon>Bacteria</taxon>
        <taxon>Pseudomonadati</taxon>
        <taxon>Pseudomonadota</taxon>
        <taxon>Alphaproteobacteria</taxon>
        <taxon>Sphingomonadales</taxon>
        <taxon>Sphingomonadaceae</taxon>
        <taxon>Novosphingobium</taxon>
    </lineage>
</organism>
<protein>
    <submittedName>
        <fullName evidence="1">Uncharacterized protein</fullName>
    </submittedName>
</protein>
<dbReference type="AlphaFoldDB" id="A0A7X1KDT1"/>
<dbReference type="RefSeq" id="WP_185684857.1">
    <property type="nucleotide sequence ID" value="NZ_JACLAU010000050.1"/>
</dbReference>
<reference evidence="1 2" key="1">
    <citation type="submission" date="2020-08" db="EMBL/GenBank/DDBJ databases">
        <title>The genome sequence of Novosphingobium flavum 4Y4.</title>
        <authorList>
            <person name="Liu Y."/>
        </authorList>
    </citation>
    <scope>NUCLEOTIDE SEQUENCE [LARGE SCALE GENOMIC DNA]</scope>
    <source>
        <strain evidence="1 2">4Y4</strain>
    </source>
</reference>
<dbReference type="EMBL" id="JACLAU010000050">
    <property type="protein sequence ID" value="MBC2653482.1"/>
    <property type="molecule type" value="Genomic_DNA"/>
</dbReference>
<sequence>MSRYSLQPYPHRTDVFEVAVGWDAHFVTYFAIVFAGPESDGELRIAAWRGARPNELRNTAALEVAISEFANLPPHLTKRLDADRIIRHSATGARLGKIIDTFLGHTY</sequence>
<comment type="caution">
    <text evidence="1">The sequence shown here is derived from an EMBL/GenBank/DDBJ whole genome shotgun (WGS) entry which is preliminary data.</text>
</comment>
<evidence type="ECO:0000313" key="1">
    <source>
        <dbReference type="EMBL" id="MBC2653482.1"/>
    </source>
</evidence>
<keyword evidence="2" id="KW-1185">Reference proteome</keyword>
<proteinExistence type="predicted"/>
<gene>
    <name evidence="1" type="ORF">H7F49_17495</name>
</gene>
<accession>A0A7X1KDT1</accession>